<protein>
    <recommendedName>
        <fullName evidence="6">MYND-type domain-containing protein</fullName>
    </recommendedName>
</protein>
<reference evidence="7" key="2">
    <citation type="submission" date="2023-02" db="EMBL/GenBank/DDBJ databases">
        <authorList>
            <consortium name="DOE Joint Genome Institute"/>
            <person name="Mondo S.J."/>
            <person name="Chang Y."/>
            <person name="Wang Y."/>
            <person name="Ahrendt S."/>
            <person name="Andreopoulos W."/>
            <person name="Barry K."/>
            <person name="Beard J."/>
            <person name="Benny G.L."/>
            <person name="Blankenship S."/>
            <person name="Bonito G."/>
            <person name="Cuomo C."/>
            <person name="Desiro A."/>
            <person name="Gervers K.A."/>
            <person name="Hundley H."/>
            <person name="Kuo A."/>
            <person name="LaButti K."/>
            <person name="Lang B.F."/>
            <person name="Lipzen A."/>
            <person name="O'Donnell K."/>
            <person name="Pangilinan J."/>
            <person name="Reynolds N."/>
            <person name="Sandor L."/>
            <person name="Smith M.W."/>
            <person name="Tsang A."/>
            <person name="Grigoriev I.V."/>
            <person name="Stajich J.E."/>
            <person name="Spatafora J.W."/>
        </authorList>
    </citation>
    <scope>NUCLEOTIDE SEQUENCE</scope>
    <source>
        <strain evidence="7">RSA 2281</strain>
    </source>
</reference>
<dbReference type="Gene3D" id="6.10.140.2220">
    <property type="match status" value="1"/>
</dbReference>
<evidence type="ECO:0000256" key="5">
    <source>
        <dbReference type="SAM" id="MobiDB-lite"/>
    </source>
</evidence>
<evidence type="ECO:0000256" key="3">
    <source>
        <dbReference type="ARBA" id="ARBA00022833"/>
    </source>
</evidence>
<dbReference type="SUPFAM" id="SSF144232">
    <property type="entry name" value="HIT/MYND zinc finger-like"/>
    <property type="match status" value="1"/>
</dbReference>
<name>A0AAD5K420_9FUNG</name>
<feature type="compositionally biased region" description="Low complexity" evidence="5">
    <location>
        <begin position="293"/>
        <end position="312"/>
    </location>
</feature>
<evidence type="ECO:0000256" key="4">
    <source>
        <dbReference type="PROSITE-ProRule" id="PRU00134"/>
    </source>
</evidence>
<gene>
    <name evidence="7" type="ORF">BDA99DRAFT_518554</name>
</gene>
<dbReference type="Proteomes" id="UP001209540">
    <property type="component" value="Unassembled WGS sequence"/>
</dbReference>
<dbReference type="GO" id="GO:0008270">
    <property type="term" value="F:zinc ion binding"/>
    <property type="evidence" value="ECO:0007669"/>
    <property type="project" value="UniProtKB-KW"/>
</dbReference>
<proteinExistence type="predicted"/>
<keyword evidence="1" id="KW-0479">Metal-binding</keyword>
<dbReference type="PROSITE" id="PS01360">
    <property type="entry name" value="ZF_MYND_1"/>
    <property type="match status" value="1"/>
</dbReference>
<dbReference type="PROSITE" id="PS50865">
    <property type="entry name" value="ZF_MYND_2"/>
    <property type="match status" value="1"/>
</dbReference>
<feature type="region of interest" description="Disordered" evidence="5">
    <location>
        <begin position="282"/>
        <end position="317"/>
    </location>
</feature>
<keyword evidence="3" id="KW-0862">Zinc</keyword>
<evidence type="ECO:0000313" key="7">
    <source>
        <dbReference type="EMBL" id="KAI9254494.1"/>
    </source>
</evidence>
<evidence type="ECO:0000256" key="1">
    <source>
        <dbReference type="ARBA" id="ARBA00022723"/>
    </source>
</evidence>
<keyword evidence="8" id="KW-1185">Reference proteome</keyword>
<dbReference type="Pfam" id="PF01753">
    <property type="entry name" value="zf-MYND"/>
    <property type="match status" value="1"/>
</dbReference>
<sequence length="361" mass="40756">MLLTSHSLIAPTERLTTPTRTQREDKLWDHISYSSSRRTTQGYVFLQDALTRRGSLADVVQLASREHTCHDTTSGKCYNCDTVAMYYLLGIEWVLKQQGDINQQDRPISCTPDLLELVWQMCQMVLAHTDPSFQVGDWYGPMKKQLWILAKQLKEETIGSDCYVVNSPTTTTPSSPLLNHNYNNYFQHHLVSSPPPSPMVFEHPQGDAEMVCDEQEMYRRAIRITIYHCRALVYQQNDEMEKAINYFRKCIAVRSPPTLEAQKLLGQSAMVALDRLLSQQQQQQNFHTPTAKSSRSSSISSGSGGSASSSSSTCGNCGVEKRTMPVCAKCRVKFYCSSKCLVAHKIAHEKECKGRVGLRNK</sequence>
<reference evidence="7" key="1">
    <citation type="journal article" date="2022" name="IScience">
        <title>Evolution of zygomycete secretomes and the origins of terrestrial fungal ecologies.</title>
        <authorList>
            <person name="Chang Y."/>
            <person name="Wang Y."/>
            <person name="Mondo S."/>
            <person name="Ahrendt S."/>
            <person name="Andreopoulos W."/>
            <person name="Barry K."/>
            <person name="Beard J."/>
            <person name="Benny G.L."/>
            <person name="Blankenship S."/>
            <person name="Bonito G."/>
            <person name="Cuomo C."/>
            <person name="Desiro A."/>
            <person name="Gervers K.A."/>
            <person name="Hundley H."/>
            <person name="Kuo A."/>
            <person name="LaButti K."/>
            <person name="Lang B.F."/>
            <person name="Lipzen A."/>
            <person name="O'Donnell K."/>
            <person name="Pangilinan J."/>
            <person name="Reynolds N."/>
            <person name="Sandor L."/>
            <person name="Smith M.E."/>
            <person name="Tsang A."/>
            <person name="Grigoriev I.V."/>
            <person name="Stajich J.E."/>
            <person name="Spatafora J.W."/>
        </authorList>
    </citation>
    <scope>NUCLEOTIDE SEQUENCE</scope>
    <source>
        <strain evidence="7">RSA 2281</strain>
    </source>
</reference>
<dbReference type="AlphaFoldDB" id="A0AAD5K420"/>
<organism evidence="7 8">
    <name type="scientific">Phascolomyces articulosus</name>
    <dbReference type="NCBI Taxonomy" id="60185"/>
    <lineage>
        <taxon>Eukaryota</taxon>
        <taxon>Fungi</taxon>
        <taxon>Fungi incertae sedis</taxon>
        <taxon>Mucoromycota</taxon>
        <taxon>Mucoromycotina</taxon>
        <taxon>Mucoromycetes</taxon>
        <taxon>Mucorales</taxon>
        <taxon>Lichtheimiaceae</taxon>
        <taxon>Phascolomyces</taxon>
    </lineage>
</organism>
<keyword evidence="2 4" id="KW-0863">Zinc-finger</keyword>
<feature type="domain" description="MYND-type" evidence="6">
    <location>
        <begin position="314"/>
        <end position="352"/>
    </location>
</feature>
<comment type="caution">
    <text evidence="7">The sequence shown here is derived from an EMBL/GenBank/DDBJ whole genome shotgun (WGS) entry which is preliminary data.</text>
</comment>
<accession>A0AAD5K420</accession>
<dbReference type="EMBL" id="JAIXMP010000024">
    <property type="protein sequence ID" value="KAI9254494.1"/>
    <property type="molecule type" value="Genomic_DNA"/>
</dbReference>
<evidence type="ECO:0000259" key="6">
    <source>
        <dbReference type="PROSITE" id="PS50865"/>
    </source>
</evidence>
<dbReference type="InterPro" id="IPR002893">
    <property type="entry name" value="Znf_MYND"/>
</dbReference>
<evidence type="ECO:0000313" key="8">
    <source>
        <dbReference type="Proteomes" id="UP001209540"/>
    </source>
</evidence>
<evidence type="ECO:0000256" key="2">
    <source>
        <dbReference type="ARBA" id="ARBA00022771"/>
    </source>
</evidence>